<reference evidence="2 3" key="1">
    <citation type="submission" date="2019-07" db="EMBL/GenBank/DDBJ databases">
        <authorList>
            <person name="Zhou L.-Y."/>
        </authorList>
    </citation>
    <scope>NUCLEOTIDE SEQUENCE [LARGE SCALE GENOMIC DNA]</scope>
    <source>
        <strain evidence="2 3">YIM 101269</strain>
    </source>
</reference>
<dbReference type="Gene3D" id="1.25.40.10">
    <property type="entry name" value="Tetratricopeptide repeat domain"/>
    <property type="match status" value="1"/>
</dbReference>
<dbReference type="InterPro" id="IPR011990">
    <property type="entry name" value="TPR-like_helical_dom_sf"/>
</dbReference>
<organism evidence="2 3">
    <name type="scientific">Tessaracoccus rhinocerotis</name>
    <dbReference type="NCBI Taxonomy" id="1689449"/>
    <lineage>
        <taxon>Bacteria</taxon>
        <taxon>Bacillati</taxon>
        <taxon>Actinomycetota</taxon>
        <taxon>Actinomycetes</taxon>
        <taxon>Propionibacteriales</taxon>
        <taxon>Propionibacteriaceae</taxon>
        <taxon>Tessaracoccus</taxon>
    </lineage>
</organism>
<gene>
    <name evidence="2" type="ORF">FOJ82_07350</name>
</gene>
<dbReference type="Pfam" id="PF17128">
    <property type="entry name" value="DUF5107"/>
    <property type="match status" value="1"/>
</dbReference>
<evidence type="ECO:0000259" key="1">
    <source>
        <dbReference type="Pfam" id="PF17128"/>
    </source>
</evidence>
<proteinExistence type="predicted"/>
<dbReference type="InterPro" id="IPR033396">
    <property type="entry name" value="DUF5107"/>
</dbReference>
<dbReference type="AlphaFoldDB" id="A0A553K2J6"/>
<accession>A0A553K2J6</accession>
<evidence type="ECO:0000313" key="3">
    <source>
        <dbReference type="Proteomes" id="UP000317638"/>
    </source>
</evidence>
<sequence>MDRKITIGGSVATIDLTTRRLPMPQLSRGGELVLDSGGGRLPTPDEARLLGIDHRHLPRLPTALPYTYQDGYGRELEQPEQRVAVLDNGRLRATFLPDLGGRLWSLLDLRTGRELLHQPDAVRFANLAIRNAWFAGGVEWNLGVTGHWGLTCEPVCAGVVDGGVLRLWAHERLLGITWRLDAWLPEDSEVLFTHAVIENPTDAALPIYWWSNIAVPQDERTRVIADAERAFHFGYAYRLNEVSVPVREGREVTWPQLHPGSADYFYLTRGEHPWIAAVGADGHGLGQASTGELRGRKMFTWGDGPGGRNWQRWLSGSSAYAEIQAGLATTQLEHLALGPGQSWRFTESYGPIQVEAPEGAWPDVVAAARRATVSPTRLASAHEYLTEVERLPVGQEHRHLRGGADAQGWGALEIAAGHRDPDPATPYDPTRLTREQEAWLALATEGRLDEALQSSAMTSAAWRRRLVAAETGWLRDLLLGMAEHAHGDTERARELWLASVATRQTPDAWRALGLTADSPEDACACLVAAHRLDPSRPRIAVEAVTALLDTGNPGPALDLIAQLPTTVREAPRIAYLEAVALVRTGDGEGAAALLNRPLVLPDLREGDLGLDRLWYEFQTLMGTHDPLPPHYDFRMVLDETAPAREEPAWT</sequence>
<comment type="caution">
    <text evidence="2">The sequence shown here is derived from an EMBL/GenBank/DDBJ whole genome shotgun (WGS) entry which is preliminary data.</text>
</comment>
<feature type="domain" description="DUF5107" evidence="1">
    <location>
        <begin position="64"/>
        <end position="334"/>
    </location>
</feature>
<protein>
    <submittedName>
        <fullName evidence="2">DUF5107 domain-containing protein</fullName>
    </submittedName>
</protein>
<dbReference type="EMBL" id="VKKG01000002">
    <property type="protein sequence ID" value="TRY18915.1"/>
    <property type="molecule type" value="Genomic_DNA"/>
</dbReference>
<keyword evidence="3" id="KW-1185">Reference proteome</keyword>
<dbReference type="Proteomes" id="UP000317638">
    <property type="component" value="Unassembled WGS sequence"/>
</dbReference>
<dbReference type="OrthoDB" id="174931at2"/>
<evidence type="ECO:0000313" key="2">
    <source>
        <dbReference type="EMBL" id="TRY18915.1"/>
    </source>
</evidence>
<name>A0A553K2J6_9ACTN</name>